<dbReference type="Proteomes" id="UP000229112">
    <property type="component" value="Unassembled WGS sequence"/>
</dbReference>
<sequence>MKTITFKSQSLTPTAKKLLQNTYLIGEVKIKPSDLIKTFGKPHNEEFNLISSDKKVAFSLYNENKKTPSLFNIGGKTTKQHEKYFQYLLNQLITNKITLKYHL</sequence>
<organism evidence="1 2">
    <name type="scientific">Candidatus Harrisonbacteria bacterium CG10_big_fil_rev_8_21_14_0_10_38_8</name>
    <dbReference type="NCBI Taxonomy" id="1974582"/>
    <lineage>
        <taxon>Bacteria</taxon>
        <taxon>Candidatus Harrisoniibacteriota</taxon>
    </lineage>
</organism>
<evidence type="ECO:0000313" key="1">
    <source>
        <dbReference type="EMBL" id="PIT92960.1"/>
    </source>
</evidence>
<gene>
    <name evidence="1" type="ORF">COU06_02570</name>
</gene>
<dbReference type="EMBL" id="PFAY01000024">
    <property type="protein sequence ID" value="PIT92960.1"/>
    <property type="molecule type" value="Genomic_DNA"/>
</dbReference>
<proteinExistence type="predicted"/>
<protein>
    <submittedName>
        <fullName evidence="1">Uncharacterized protein</fullName>
    </submittedName>
</protein>
<comment type="caution">
    <text evidence="1">The sequence shown here is derived from an EMBL/GenBank/DDBJ whole genome shotgun (WGS) entry which is preliminary data.</text>
</comment>
<evidence type="ECO:0000313" key="2">
    <source>
        <dbReference type="Proteomes" id="UP000229112"/>
    </source>
</evidence>
<accession>A0A2M6WJI4</accession>
<name>A0A2M6WJI4_9BACT</name>
<reference evidence="2" key="1">
    <citation type="submission" date="2017-09" db="EMBL/GenBank/DDBJ databases">
        <title>Depth-based differentiation of microbial function through sediment-hosted aquifers and enrichment of novel symbionts in the deep terrestrial subsurface.</title>
        <authorList>
            <person name="Probst A.J."/>
            <person name="Ladd B."/>
            <person name="Jarett J.K."/>
            <person name="Geller-Mcgrath D.E."/>
            <person name="Sieber C.M.K."/>
            <person name="Emerson J.B."/>
            <person name="Anantharaman K."/>
            <person name="Thomas B.C."/>
            <person name="Malmstrom R."/>
            <person name="Stieglmeier M."/>
            <person name="Klingl A."/>
            <person name="Woyke T."/>
            <person name="Ryan C.M."/>
            <person name="Banfield J.F."/>
        </authorList>
    </citation>
    <scope>NUCLEOTIDE SEQUENCE [LARGE SCALE GENOMIC DNA]</scope>
</reference>
<dbReference type="AlphaFoldDB" id="A0A2M6WJI4"/>